<dbReference type="CDD" id="cd04221">
    <property type="entry name" value="MauL"/>
    <property type="match status" value="1"/>
</dbReference>
<proteinExistence type="predicted"/>
<gene>
    <name evidence="2" type="ORF">H5J25_11920</name>
</gene>
<reference evidence="3" key="1">
    <citation type="submission" date="2020-09" db="EMBL/GenBank/DDBJ databases">
        <title>Sphingomonas sp., a new species isolated from pork steak.</title>
        <authorList>
            <person name="Heidler von Heilborn D."/>
        </authorList>
    </citation>
    <scope>NUCLEOTIDE SEQUENCE [LARGE SCALE GENOMIC DNA]</scope>
</reference>
<dbReference type="Proteomes" id="UP000595894">
    <property type="component" value="Chromosome"/>
</dbReference>
<keyword evidence="3" id="KW-1185">Reference proteome</keyword>
<name>A0A974NSN8_9SPHN</name>
<organism evidence="2 3">
    <name type="scientific">Sphingomonas aliaeris</name>
    <dbReference type="NCBI Taxonomy" id="2759526"/>
    <lineage>
        <taxon>Bacteria</taxon>
        <taxon>Pseudomonadati</taxon>
        <taxon>Pseudomonadota</taxon>
        <taxon>Alphaproteobacteria</taxon>
        <taxon>Sphingomonadales</taxon>
        <taxon>Sphingomonadaceae</taxon>
        <taxon>Sphingomonas</taxon>
    </lineage>
</organism>
<evidence type="ECO:0000313" key="3">
    <source>
        <dbReference type="Proteomes" id="UP000595894"/>
    </source>
</evidence>
<keyword evidence="1" id="KW-0732">Signal</keyword>
<feature type="chain" id="PRO_5037754382" evidence="1">
    <location>
        <begin position="22"/>
        <end position="200"/>
    </location>
</feature>
<dbReference type="Gene3D" id="2.60.40.420">
    <property type="entry name" value="Cupredoxins - blue copper proteins"/>
    <property type="match status" value="1"/>
</dbReference>
<dbReference type="RefSeq" id="WP_202091256.1">
    <property type="nucleotide sequence ID" value="NZ_CP061035.1"/>
</dbReference>
<evidence type="ECO:0000313" key="2">
    <source>
        <dbReference type="EMBL" id="QQV76219.1"/>
    </source>
</evidence>
<evidence type="ECO:0000256" key="1">
    <source>
        <dbReference type="SAM" id="SignalP"/>
    </source>
</evidence>
<protein>
    <submittedName>
        <fullName evidence="2">Methylamine utilization protein</fullName>
    </submittedName>
</protein>
<sequence>MLIRLLFIALGVVSTPFAAHAATANIDVRGPDGKPLAGAVVMIDTPKKPAAPIRFTWGTAMSQRNIQFDPHVLIVPIGSTVTFPNFDKVRHHVYSFSKAKKFDLKLYGKDDTRSVLFDHAGAVALGCNIHDQMSAFILVVETPFAVQTDVNGHATIAGVPAGGATVRIWHPSIRAKDNVLAQPATIAATGFTNTYTIRGR</sequence>
<dbReference type="KEGG" id="sari:H5J25_11920"/>
<dbReference type="EMBL" id="CP061035">
    <property type="protein sequence ID" value="QQV76219.1"/>
    <property type="molecule type" value="Genomic_DNA"/>
</dbReference>
<feature type="signal peptide" evidence="1">
    <location>
        <begin position="1"/>
        <end position="21"/>
    </location>
</feature>
<dbReference type="InterPro" id="IPR034242">
    <property type="entry name" value="MauL"/>
</dbReference>
<accession>A0A974NSN8</accession>
<dbReference type="SUPFAM" id="SSF49503">
    <property type="entry name" value="Cupredoxins"/>
    <property type="match status" value="1"/>
</dbReference>
<dbReference type="InterPro" id="IPR008972">
    <property type="entry name" value="Cupredoxin"/>
</dbReference>
<dbReference type="AlphaFoldDB" id="A0A974NSN8"/>